<dbReference type="AlphaFoldDB" id="A0A9P6DGQ8"/>
<keyword evidence="1" id="KW-0732">Signal</keyword>
<name>A0A9P6DGQ8_PLEER</name>
<accession>A0A9P6DGQ8</accession>
<dbReference type="EMBL" id="MU154547">
    <property type="protein sequence ID" value="KAF9497019.1"/>
    <property type="molecule type" value="Genomic_DNA"/>
</dbReference>
<organism evidence="2 3">
    <name type="scientific">Pleurotus eryngii</name>
    <name type="common">Boletus of the steppes</name>
    <dbReference type="NCBI Taxonomy" id="5323"/>
    <lineage>
        <taxon>Eukaryota</taxon>
        <taxon>Fungi</taxon>
        <taxon>Dikarya</taxon>
        <taxon>Basidiomycota</taxon>
        <taxon>Agaricomycotina</taxon>
        <taxon>Agaricomycetes</taxon>
        <taxon>Agaricomycetidae</taxon>
        <taxon>Agaricales</taxon>
        <taxon>Pleurotineae</taxon>
        <taxon>Pleurotaceae</taxon>
        <taxon>Pleurotus</taxon>
    </lineage>
</organism>
<evidence type="ECO:0000313" key="2">
    <source>
        <dbReference type="EMBL" id="KAF9497019.1"/>
    </source>
</evidence>
<dbReference type="OrthoDB" id="3226519at2759"/>
<evidence type="ECO:0000256" key="1">
    <source>
        <dbReference type="SAM" id="SignalP"/>
    </source>
</evidence>
<keyword evidence="3" id="KW-1185">Reference proteome</keyword>
<sequence length="189" mass="20353">MKISFVLTLLPALASLSSVSASPTPVNDATVTLCPGGTVLSTSFIGEKKDVQVNELYCPANEQPHVARDLEVRQANVCGATCNTNCFLPAGGGPDPNECHIIADALRFESENTGALFQIGTGSNNTITMQFRSCLSFFRNQDFASLTYCRLDWADVMDFVAPNCQAAQNAHGGNCVASDQRWFIQVQHS</sequence>
<protein>
    <submittedName>
        <fullName evidence="2">Uncharacterized protein</fullName>
    </submittedName>
</protein>
<comment type="caution">
    <text evidence="2">The sequence shown here is derived from an EMBL/GenBank/DDBJ whole genome shotgun (WGS) entry which is preliminary data.</text>
</comment>
<gene>
    <name evidence="2" type="ORF">BDN71DRAFT_1445408</name>
</gene>
<reference evidence="2" key="1">
    <citation type="submission" date="2020-11" db="EMBL/GenBank/DDBJ databases">
        <authorList>
            <consortium name="DOE Joint Genome Institute"/>
            <person name="Ahrendt S."/>
            <person name="Riley R."/>
            <person name="Andreopoulos W."/>
            <person name="Labutti K."/>
            <person name="Pangilinan J."/>
            <person name="Ruiz-Duenas F.J."/>
            <person name="Barrasa J.M."/>
            <person name="Sanchez-Garcia M."/>
            <person name="Camarero S."/>
            <person name="Miyauchi S."/>
            <person name="Serrano A."/>
            <person name="Linde D."/>
            <person name="Babiker R."/>
            <person name="Drula E."/>
            <person name="Ayuso-Fernandez I."/>
            <person name="Pacheco R."/>
            <person name="Padilla G."/>
            <person name="Ferreira P."/>
            <person name="Barriuso J."/>
            <person name="Kellner H."/>
            <person name="Castanera R."/>
            <person name="Alfaro M."/>
            <person name="Ramirez L."/>
            <person name="Pisabarro A.G."/>
            <person name="Kuo A."/>
            <person name="Tritt A."/>
            <person name="Lipzen A."/>
            <person name="He G."/>
            <person name="Yan M."/>
            <person name="Ng V."/>
            <person name="Cullen D."/>
            <person name="Martin F."/>
            <person name="Rosso M.-N."/>
            <person name="Henrissat B."/>
            <person name="Hibbett D."/>
            <person name="Martinez A.T."/>
            <person name="Grigoriev I.V."/>
        </authorList>
    </citation>
    <scope>NUCLEOTIDE SEQUENCE</scope>
    <source>
        <strain evidence="2">ATCC 90797</strain>
    </source>
</reference>
<feature type="chain" id="PRO_5040408961" evidence="1">
    <location>
        <begin position="22"/>
        <end position="189"/>
    </location>
</feature>
<dbReference type="Proteomes" id="UP000807025">
    <property type="component" value="Unassembled WGS sequence"/>
</dbReference>
<evidence type="ECO:0000313" key="3">
    <source>
        <dbReference type="Proteomes" id="UP000807025"/>
    </source>
</evidence>
<feature type="signal peptide" evidence="1">
    <location>
        <begin position="1"/>
        <end position="21"/>
    </location>
</feature>
<proteinExistence type="predicted"/>